<reference evidence="4" key="1">
    <citation type="journal article" date="2014" name="Front. Microbiol.">
        <title>High frequency of phylogenetically diverse reductive dehalogenase-homologous genes in deep subseafloor sedimentary metagenomes.</title>
        <authorList>
            <person name="Kawai M."/>
            <person name="Futagami T."/>
            <person name="Toyoda A."/>
            <person name="Takaki Y."/>
            <person name="Nishi S."/>
            <person name="Hori S."/>
            <person name="Arai W."/>
            <person name="Tsubouchi T."/>
            <person name="Morono Y."/>
            <person name="Uchiyama I."/>
            <person name="Ito T."/>
            <person name="Fujiyama A."/>
            <person name="Inagaki F."/>
            <person name="Takami H."/>
        </authorList>
    </citation>
    <scope>NUCLEOTIDE SEQUENCE</scope>
    <source>
        <strain evidence="4">Expedition CK06-06</strain>
    </source>
</reference>
<sequence>YRNPMYFHSTALPPSIAAATIASLKYVKEHPELRDKINKYARKLYQALKNMNFNLTNSTTPLVSIVFETAEDTFLATKMLYEKGIYVVPFIPPSVPKNASKIILTLNANLQEDDIDYVIKAFDEIRKERP</sequence>
<name>X1Q8X5_9ZZZZ</name>
<dbReference type="Gene3D" id="3.90.1150.10">
    <property type="entry name" value="Aspartate Aminotransferase, domain 1"/>
    <property type="match status" value="1"/>
</dbReference>
<evidence type="ECO:0000259" key="3">
    <source>
        <dbReference type="Pfam" id="PF00155"/>
    </source>
</evidence>
<dbReference type="InterPro" id="IPR050087">
    <property type="entry name" value="AON_synthase_class-II"/>
</dbReference>
<gene>
    <name evidence="4" type="ORF">S06H3_63731</name>
</gene>
<feature type="non-terminal residue" evidence="4">
    <location>
        <position position="130"/>
    </location>
</feature>
<dbReference type="PANTHER" id="PTHR13693">
    <property type="entry name" value="CLASS II AMINOTRANSFERASE/8-AMINO-7-OXONONANOATE SYNTHASE"/>
    <property type="match status" value="1"/>
</dbReference>
<organism evidence="4">
    <name type="scientific">marine sediment metagenome</name>
    <dbReference type="NCBI Taxonomy" id="412755"/>
    <lineage>
        <taxon>unclassified sequences</taxon>
        <taxon>metagenomes</taxon>
        <taxon>ecological metagenomes</taxon>
    </lineage>
</organism>
<feature type="non-terminal residue" evidence="4">
    <location>
        <position position="1"/>
    </location>
</feature>
<dbReference type="Pfam" id="PF00155">
    <property type="entry name" value="Aminotran_1_2"/>
    <property type="match status" value="1"/>
</dbReference>
<evidence type="ECO:0000256" key="1">
    <source>
        <dbReference type="ARBA" id="ARBA00001933"/>
    </source>
</evidence>
<dbReference type="AlphaFoldDB" id="X1Q8X5"/>
<dbReference type="InterPro" id="IPR015424">
    <property type="entry name" value="PyrdxlP-dep_Trfase"/>
</dbReference>
<accession>X1Q8X5</accession>
<dbReference type="GO" id="GO:0016740">
    <property type="term" value="F:transferase activity"/>
    <property type="evidence" value="ECO:0007669"/>
    <property type="project" value="UniProtKB-KW"/>
</dbReference>
<proteinExistence type="predicted"/>
<dbReference type="InterPro" id="IPR015422">
    <property type="entry name" value="PyrdxlP-dep_Trfase_small"/>
</dbReference>
<evidence type="ECO:0000313" key="4">
    <source>
        <dbReference type="EMBL" id="GAI47460.1"/>
    </source>
</evidence>
<dbReference type="SUPFAM" id="SSF53383">
    <property type="entry name" value="PLP-dependent transferases"/>
    <property type="match status" value="1"/>
</dbReference>
<evidence type="ECO:0000256" key="2">
    <source>
        <dbReference type="ARBA" id="ARBA00022679"/>
    </source>
</evidence>
<dbReference type="InterPro" id="IPR015421">
    <property type="entry name" value="PyrdxlP-dep_Trfase_major"/>
</dbReference>
<feature type="domain" description="Aminotransferase class I/classII large" evidence="3">
    <location>
        <begin position="3"/>
        <end position="122"/>
    </location>
</feature>
<comment type="caution">
    <text evidence="4">The sequence shown here is derived from an EMBL/GenBank/DDBJ whole genome shotgun (WGS) entry which is preliminary data.</text>
</comment>
<dbReference type="EMBL" id="BARV01042354">
    <property type="protein sequence ID" value="GAI47460.1"/>
    <property type="molecule type" value="Genomic_DNA"/>
</dbReference>
<dbReference type="Gene3D" id="3.40.640.10">
    <property type="entry name" value="Type I PLP-dependent aspartate aminotransferase-like (Major domain)"/>
    <property type="match status" value="1"/>
</dbReference>
<dbReference type="InterPro" id="IPR004839">
    <property type="entry name" value="Aminotransferase_I/II_large"/>
</dbReference>
<dbReference type="GO" id="GO:0030170">
    <property type="term" value="F:pyridoxal phosphate binding"/>
    <property type="evidence" value="ECO:0007669"/>
    <property type="project" value="InterPro"/>
</dbReference>
<protein>
    <recommendedName>
        <fullName evidence="3">Aminotransferase class I/classII large domain-containing protein</fullName>
    </recommendedName>
</protein>
<keyword evidence="2" id="KW-0808">Transferase</keyword>
<comment type="cofactor">
    <cofactor evidence="1">
        <name>pyridoxal 5'-phosphate</name>
        <dbReference type="ChEBI" id="CHEBI:597326"/>
    </cofactor>
</comment>